<dbReference type="GO" id="GO:0008757">
    <property type="term" value="F:S-adenosylmethionine-dependent methyltransferase activity"/>
    <property type="evidence" value="ECO:0007669"/>
    <property type="project" value="InterPro"/>
</dbReference>
<dbReference type="GeneID" id="6165658"/>
<dbReference type="Proteomes" id="UP000001694">
    <property type="component" value="Chromosome"/>
</dbReference>
<dbReference type="HOGENOM" id="CLU_1478972_0_0_2"/>
<name>B1YE30_PYRNV</name>
<dbReference type="InterPro" id="IPR013216">
    <property type="entry name" value="Methyltransf_11"/>
</dbReference>
<organism evidence="2 3">
    <name type="scientific">Pyrobaculum neutrophilum (strain DSM 2338 / JCM 9278 / NBRC 100436 / V24Sta)</name>
    <name type="common">Thermoproteus neutrophilus</name>
    <dbReference type="NCBI Taxonomy" id="444157"/>
    <lineage>
        <taxon>Archaea</taxon>
        <taxon>Thermoproteota</taxon>
        <taxon>Thermoprotei</taxon>
        <taxon>Thermoproteales</taxon>
        <taxon>Thermoproteaceae</taxon>
        <taxon>Pyrobaculum</taxon>
    </lineage>
</organism>
<dbReference type="GO" id="GO:0032259">
    <property type="term" value="P:methylation"/>
    <property type="evidence" value="ECO:0007669"/>
    <property type="project" value="UniProtKB-KW"/>
</dbReference>
<keyword evidence="3" id="KW-1185">Reference proteome</keyword>
<sequence>MRIRVLREHYCADCRIVRRSPRSTGVKLLLSVADAAGMSVLDFGCSNWRNSAYLESLGARAVRMDAIPDTRPDVVAYPTHLPFRDGAFDVVLYTHVLMFLERKEDWPAAVAEAARVAKRYLVLETYMVKHPGALRYGVEDLFELVRGLSVVRRNVRLDMQNLVISLRPSSSPPSSRTSRRSS</sequence>
<keyword evidence="2" id="KW-0489">Methyltransferase</keyword>
<feature type="domain" description="Methyltransferase type 11" evidence="1">
    <location>
        <begin position="41"/>
        <end position="118"/>
    </location>
</feature>
<dbReference type="eggNOG" id="arCOG04583">
    <property type="taxonomic scope" value="Archaea"/>
</dbReference>
<protein>
    <submittedName>
        <fullName evidence="2">Methyltransferase type 11</fullName>
    </submittedName>
</protein>
<dbReference type="AlphaFoldDB" id="B1YE30"/>
<dbReference type="OrthoDB" id="8915at2157"/>
<keyword evidence="2" id="KW-0808">Transferase</keyword>
<dbReference type="Gene3D" id="3.40.50.150">
    <property type="entry name" value="Vaccinia Virus protein VP39"/>
    <property type="match status" value="1"/>
</dbReference>
<gene>
    <name evidence="2" type="ordered locus">Tneu_1112</name>
</gene>
<dbReference type="SUPFAM" id="SSF53335">
    <property type="entry name" value="S-adenosyl-L-methionine-dependent methyltransferases"/>
    <property type="match status" value="1"/>
</dbReference>
<reference evidence="2" key="1">
    <citation type="submission" date="2008-03" db="EMBL/GenBank/DDBJ databases">
        <title>Complete sequence of Thermoproteus neutrophilus V24Sta.</title>
        <authorList>
            <consortium name="US DOE Joint Genome Institute"/>
            <person name="Copeland A."/>
            <person name="Lucas S."/>
            <person name="Lapidus A."/>
            <person name="Glavina del Rio T."/>
            <person name="Dalin E."/>
            <person name="Tice H."/>
            <person name="Bruce D."/>
            <person name="Goodwin L."/>
            <person name="Pitluck S."/>
            <person name="Sims D."/>
            <person name="Brettin T."/>
            <person name="Detter J.C."/>
            <person name="Han C."/>
            <person name="Kuske C.R."/>
            <person name="Schmutz J."/>
            <person name="Larimer F."/>
            <person name="Land M."/>
            <person name="Hauser L."/>
            <person name="Kyrpides N."/>
            <person name="Mikhailova N."/>
            <person name="Biddle J.F."/>
            <person name="Zhang Z."/>
            <person name="Fitz-Gibbon S.T."/>
            <person name="Lowe T.M."/>
            <person name="Saltikov C."/>
            <person name="House C.H."/>
            <person name="Richardson P."/>
        </authorList>
    </citation>
    <scope>NUCLEOTIDE SEQUENCE [LARGE SCALE GENOMIC DNA]</scope>
    <source>
        <strain evidence="2">V24Sta</strain>
    </source>
</reference>
<dbReference type="InterPro" id="IPR029063">
    <property type="entry name" value="SAM-dependent_MTases_sf"/>
</dbReference>
<dbReference type="Pfam" id="PF08241">
    <property type="entry name" value="Methyltransf_11"/>
    <property type="match status" value="1"/>
</dbReference>
<dbReference type="EMBL" id="CP001014">
    <property type="protein sequence ID" value="ACB40043.1"/>
    <property type="molecule type" value="Genomic_DNA"/>
</dbReference>
<dbReference type="STRING" id="444157.Tneu_1112"/>
<evidence type="ECO:0000313" key="2">
    <source>
        <dbReference type="EMBL" id="ACB40043.1"/>
    </source>
</evidence>
<proteinExistence type="predicted"/>
<evidence type="ECO:0000259" key="1">
    <source>
        <dbReference type="Pfam" id="PF08241"/>
    </source>
</evidence>
<evidence type="ECO:0000313" key="3">
    <source>
        <dbReference type="Proteomes" id="UP000001694"/>
    </source>
</evidence>
<dbReference type="RefSeq" id="WP_012350462.1">
    <property type="nucleotide sequence ID" value="NC_010525.1"/>
</dbReference>
<accession>B1YE30</accession>
<dbReference type="KEGG" id="tne:Tneu_1112"/>